<accession>A0AA96KTH7</accession>
<name>A0AA96KTH7_9CAUD</name>
<evidence type="ECO:0000313" key="1">
    <source>
        <dbReference type="EMBL" id="WNO47429.1"/>
    </source>
</evidence>
<protein>
    <submittedName>
        <fullName evidence="1">Uncharacterized protein</fullName>
    </submittedName>
</protein>
<reference evidence="1" key="1">
    <citation type="submission" date="2023-08" db="EMBL/GenBank/DDBJ databases">
        <authorList>
            <person name="Nazir A."/>
        </authorList>
    </citation>
    <scope>NUCLEOTIDE SEQUENCE</scope>
</reference>
<organism evidence="1">
    <name type="scientific">Staphylococcus phage vB_VibM_10AMN12</name>
    <dbReference type="NCBI Taxonomy" id="3076785"/>
    <lineage>
        <taxon>Viruses</taxon>
        <taxon>Duplodnaviria</taxon>
        <taxon>Heunggongvirae</taxon>
        <taxon>Uroviricota</taxon>
        <taxon>Caudoviricetes</taxon>
    </lineage>
</organism>
<proteinExistence type="predicted"/>
<sequence length="275" mass="31851">MSNTKSPMFFTQKDYETAYYNKAESCKKRLITMGLSKAEYIALLRARPNMKCFYTGEEFVLNQGANHPNYPTIDRLDNTKGYTENNVALCTSKVNDLKNKFIESNKSRKNISHKDMFLLTRIEKSLSMKVGWNEKLAEYSEIFRKARESDLEKKAKVIKDCNKLLRETALERQKREVQLTTGFAQTCKQFEEYGKVFGISFKEWRDINRRKNCSITGLPLDEGNRALFVKDKTVDIITKKDVILVHKDVQQGLDHITKGDSKVVKSLMRNCKKLG</sequence>
<dbReference type="EMBL" id="OR481006">
    <property type="protein sequence ID" value="WNO47429.1"/>
    <property type="molecule type" value="Genomic_DNA"/>
</dbReference>
<dbReference type="Gene3D" id="3.30.40.220">
    <property type="match status" value="1"/>
</dbReference>